<reference evidence="1 2" key="1">
    <citation type="submission" date="2015-10" db="EMBL/GenBank/DDBJ databases">
        <title>The cercosporin biosynthetic gene cluster was horizontally transferred to several fungal lineages and shown to be expanded in Cercospora beticola based on microsynteny with recipient genomes.</title>
        <authorList>
            <person name="De Jonge R."/>
            <person name="Ebert M.K."/>
            <person name="Suttle J.C."/>
            <person name="Jurick Ii W.M."/>
            <person name="Secor G.A."/>
            <person name="Thomma B.P."/>
            <person name="Van De Peer Y."/>
            <person name="Bolton M.D."/>
        </authorList>
    </citation>
    <scope>NUCLEOTIDE SEQUENCE [LARGE SCALE GENOMIC DNA]</scope>
    <source>
        <strain evidence="1 2">09-40</strain>
    </source>
</reference>
<feature type="non-terminal residue" evidence="1">
    <location>
        <position position="1"/>
    </location>
</feature>
<gene>
    <name evidence="1" type="ORF">CB0940_12253</name>
</gene>
<name>A0A2G5H328_CERBT</name>
<proteinExistence type="predicted"/>
<dbReference type="EMBL" id="LKMD01000129">
    <property type="protein sequence ID" value="PIA86958.1"/>
    <property type="molecule type" value="Genomic_DNA"/>
</dbReference>
<dbReference type="EMBL" id="LKMD01000129">
    <property type="protein sequence ID" value="PIA86957.1"/>
    <property type="molecule type" value="Genomic_DNA"/>
</dbReference>
<accession>A0A2G5H328</accession>
<evidence type="ECO:0000313" key="2">
    <source>
        <dbReference type="Proteomes" id="UP000230605"/>
    </source>
</evidence>
<dbReference type="AlphaFoldDB" id="A0A2G5H328"/>
<comment type="caution">
    <text evidence="1">The sequence shown here is derived from an EMBL/GenBank/DDBJ whole genome shotgun (WGS) entry which is preliminary data.</text>
</comment>
<dbReference type="Proteomes" id="UP000230605">
    <property type="component" value="Unassembled WGS sequence"/>
</dbReference>
<organism evidence="1 2">
    <name type="scientific">Cercospora beticola</name>
    <name type="common">Sugarbeet leaf spot fungus</name>
    <dbReference type="NCBI Taxonomy" id="122368"/>
    <lineage>
        <taxon>Eukaryota</taxon>
        <taxon>Fungi</taxon>
        <taxon>Dikarya</taxon>
        <taxon>Ascomycota</taxon>
        <taxon>Pezizomycotina</taxon>
        <taxon>Dothideomycetes</taxon>
        <taxon>Dothideomycetidae</taxon>
        <taxon>Mycosphaerellales</taxon>
        <taxon>Mycosphaerellaceae</taxon>
        <taxon>Cercospora</taxon>
    </lineage>
</organism>
<protein>
    <submittedName>
        <fullName evidence="1">Uncharacterized protein</fullName>
    </submittedName>
</protein>
<sequence length="57" mass="6903">LDFIYRDFERVIVLSYNIANNNLLYKEARFSSRYYSSRSLYRRYSISSNYIIASSKD</sequence>
<evidence type="ECO:0000313" key="1">
    <source>
        <dbReference type="EMBL" id="PIA86958.1"/>
    </source>
</evidence>